<dbReference type="InterPro" id="IPR020472">
    <property type="entry name" value="WD40_PAC1"/>
</dbReference>
<evidence type="ECO:0000256" key="5">
    <source>
        <dbReference type="ARBA" id="ARBA00065067"/>
    </source>
</evidence>
<evidence type="ECO:0000256" key="6">
    <source>
        <dbReference type="PROSITE-ProRule" id="PRU00221"/>
    </source>
</evidence>
<proteinExistence type="predicted"/>
<dbReference type="OrthoDB" id="972532at2759"/>
<feature type="repeat" description="WD" evidence="6">
    <location>
        <begin position="366"/>
        <end position="388"/>
    </location>
</feature>
<dbReference type="InterPro" id="IPR036322">
    <property type="entry name" value="WD40_repeat_dom_sf"/>
</dbReference>
<keyword evidence="2" id="KW-0963">Cytoplasm</keyword>
<feature type="repeat" description="WD" evidence="6">
    <location>
        <begin position="312"/>
        <end position="353"/>
    </location>
</feature>
<accession>A0A9D5CWL8</accession>
<dbReference type="PROSITE" id="PS50896">
    <property type="entry name" value="LISH"/>
    <property type="match status" value="1"/>
</dbReference>
<dbReference type="Proteomes" id="UP001085076">
    <property type="component" value="Miscellaneous, Linkage group lg02"/>
</dbReference>
<dbReference type="InterPro" id="IPR006594">
    <property type="entry name" value="LisH"/>
</dbReference>
<dbReference type="Gene3D" id="2.130.10.10">
    <property type="entry name" value="YVTN repeat-like/Quinoprotein amine dehydrogenase"/>
    <property type="match status" value="1"/>
</dbReference>
<dbReference type="AlphaFoldDB" id="A0A9D5CWL8"/>
<evidence type="ECO:0000259" key="7">
    <source>
        <dbReference type="PROSITE" id="PS50897"/>
    </source>
</evidence>
<gene>
    <name evidence="8" type="ORF">J5N97_008694</name>
</gene>
<dbReference type="CDD" id="cd00200">
    <property type="entry name" value="WD40"/>
    <property type="match status" value="1"/>
</dbReference>
<sequence length="582" mass="64692">MGGVDDNGPPLKRVKPASIGLDNHSNNSFLSEPTIPLGGLMARPLVSLGKNDTVGPKGIIKRVEFVRIITEALYSLGYTRSGAILEEESGIHLHSPVVNLFRKQVLDGNWDGSLATLHKIGLTDENIMKSASFLILEKKFLELVENNKVVEALETLRNDISPLGINKKRVHELSGCLISPSQFASNGFANLGTKAENPRLKLLVELQKLLPPSVLIPERRLENLVEQALNVQKETCFLHNSSESSFSLYSDHHCGKDRIPNQTTQILQGHRDEVWFLQFSNNGKYLASSSSDNSAIIWEVSESGEVSLKHKLNGHKKPVLMVAWSPDDQQLLSCGVEEVICRWDVGSGQCLNVYEKSGVGLISCGWFPDGKRICSGATDKSICLWDLDGKEIDCWKGLRATKTSDLVISGNGKWIISMCKENTILLQDREANMEKILQEQQTITSFYPSRDDKYLLVNLLSQEIHLWSVVDAPKLIAKYEGHKRSRFLIRSCFGGSEQSFIASGSEDSQVYIWHRETGELIWKLPGHTGAVNCVSWNPANPYMMASASDDHTIRIWGLSTTNTKQKNVVSNGVIRQCNGHCK</sequence>
<feature type="repeat" description="WD" evidence="6">
    <location>
        <begin position="267"/>
        <end position="308"/>
    </location>
</feature>
<dbReference type="PROSITE" id="PS50294">
    <property type="entry name" value="WD_REPEATS_REGION"/>
    <property type="match status" value="3"/>
</dbReference>
<dbReference type="InterPro" id="IPR015943">
    <property type="entry name" value="WD40/YVTN_repeat-like_dom_sf"/>
</dbReference>
<protein>
    <recommendedName>
        <fullName evidence="7">CTLH domain-containing protein</fullName>
    </recommendedName>
</protein>
<feature type="repeat" description="WD" evidence="6">
    <location>
        <begin position="524"/>
        <end position="566"/>
    </location>
</feature>
<dbReference type="InterPro" id="IPR001680">
    <property type="entry name" value="WD40_rpt"/>
</dbReference>
<dbReference type="PROSITE" id="PS50082">
    <property type="entry name" value="WD_REPEATS_2"/>
    <property type="match status" value="4"/>
</dbReference>
<evidence type="ECO:0000313" key="9">
    <source>
        <dbReference type="Proteomes" id="UP001085076"/>
    </source>
</evidence>
<dbReference type="PROSITE" id="PS50897">
    <property type="entry name" value="CTLH"/>
    <property type="match status" value="1"/>
</dbReference>
<comment type="subcellular location">
    <subcellularLocation>
        <location evidence="1">Cytoplasm</location>
    </subcellularLocation>
</comment>
<dbReference type="PRINTS" id="PR00320">
    <property type="entry name" value="GPROTEINBRPT"/>
</dbReference>
<evidence type="ECO:0000256" key="2">
    <source>
        <dbReference type="ARBA" id="ARBA00022490"/>
    </source>
</evidence>
<dbReference type="InterPro" id="IPR051350">
    <property type="entry name" value="WD_repeat-ST_regulator"/>
</dbReference>
<comment type="caution">
    <text evidence="8">The sequence shown here is derived from an EMBL/GenBank/DDBJ whole genome shotgun (WGS) entry which is preliminary data.</text>
</comment>
<dbReference type="GO" id="GO:0005737">
    <property type="term" value="C:cytoplasm"/>
    <property type="evidence" value="ECO:0007669"/>
    <property type="project" value="UniProtKB-SubCell"/>
</dbReference>
<keyword evidence="3 6" id="KW-0853">WD repeat</keyword>
<dbReference type="PANTHER" id="PTHR22838">
    <property type="entry name" value="WD REPEAT PROTEIN 26-RELATED"/>
    <property type="match status" value="1"/>
</dbReference>
<dbReference type="Pfam" id="PF23627">
    <property type="entry name" value="LisH_WDR26"/>
    <property type="match status" value="1"/>
</dbReference>
<organism evidence="8 9">
    <name type="scientific">Dioscorea zingiberensis</name>
    <dbReference type="NCBI Taxonomy" id="325984"/>
    <lineage>
        <taxon>Eukaryota</taxon>
        <taxon>Viridiplantae</taxon>
        <taxon>Streptophyta</taxon>
        <taxon>Embryophyta</taxon>
        <taxon>Tracheophyta</taxon>
        <taxon>Spermatophyta</taxon>
        <taxon>Magnoliopsida</taxon>
        <taxon>Liliopsida</taxon>
        <taxon>Dioscoreales</taxon>
        <taxon>Dioscoreaceae</taxon>
        <taxon>Dioscorea</taxon>
    </lineage>
</organism>
<dbReference type="SMART" id="SM00668">
    <property type="entry name" value="CTLH"/>
    <property type="match status" value="1"/>
</dbReference>
<evidence type="ECO:0000313" key="8">
    <source>
        <dbReference type="EMBL" id="KAJ0980439.1"/>
    </source>
</evidence>
<dbReference type="InterPro" id="IPR006595">
    <property type="entry name" value="CTLH_C"/>
</dbReference>
<dbReference type="SUPFAM" id="SSF50978">
    <property type="entry name" value="WD40 repeat-like"/>
    <property type="match status" value="1"/>
</dbReference>
<keyword evidence="9" id="KW-1185">Reference proteome</keyword>
<dbReference type="PROSITE" id="PS00678">
    <property type="entry name" value="WD_REPEATS_1"/>
    <property type="match status" value="2"/>
</dbReference>
<dbReference type="PANTHER" id="PTHR22838:SF0">
    <property type="entry name" value="WD REPEAT-CONTAINING PROTEIN 26"/>
    <property type="match status" value="1"/>
</dbReference>
<dbReference type="SMART" id="SM00320">
    <property type="entry name" value="WD40"/>
    <property type="match status" value="7"/>
</dbReference>
<evidence type="ECO:0000256" key="1">
    <source>
        <dbReference type="ARBA" id="ARBA00004496"/>
    </source>
</evidence>
<reference evidence="8" key="1">
    <citation type="submission" date="2021-03" db="EMBL/GenBank/DDBJ databases">
        <authorList>
            <person name="Li Z."/>
            <person name="Yang C."/>
        </authorList>
    </citation>
    <scope>NUCLEOTIDE SEQUENCE</scope>
    <source>
        <strain evidence="8">Dzin_1.0</strain>
        <tissue evidence="8">Leaf</tissue>
    </source>
</reference>
<feature type="domain" description="CTLH" evidence="7">
    <location>
        <begin position="99"/>
        <end position="151"/>
    </location>
</feature>
<evidence type="ECO:0000256" key="3">
    <source>
        <dbReference type="ARBA" id="ARBA00022574"/>
    </source>
</evidence>
<name>A0A9D5CWL8_9LILI</name>
<dbReference type="Pfam" id="PF00400">
    <property type="entry name" value="WD40"/>
    <property type="match status" value="5"/>
</dbReference>
<comment type="subunit">
    <text evidence="5">Interacts with RANBPM.</text>
</comment>
<dbReference type="InterPro" id="IPR019775">
    <property type="entry name" value="WD40_repeat_CS"/>
</dbReference>
<keyword evidence="4" id="KW-0677">Repeat</keyword>
<dbReference type="FunFam" id="2.130.10.10:FF:000087">
    <property type="entry name" value="WD repeat-containing protein 26 homolog"/>
    <property type="match status" value="1"/>
</dbReference>
<evidence type="ECO:0000256" key="4">
    <source>
        <dbReference type="ARBA" id="ARBA00022737"/>
    </source>
</evidence>
<dbReference type="EMBL" id="JAGGNH010000002">
    <property type="protein sequence ID" value="KAJ0980439.1"/>
    <property type="molecule type" value="Genomic_DNA"/>
</dbReference>
<reference evidence="8" key="2">
    <citation type="journal article" date="2022" name="Hortic Res">
        <title>The genome of Dioscorea zingiberensis sheds light on the biosynthesis, origin and evolution of the medicinally important diosgenin saponins.</title>
        <authorList>
            <person name="Li Y."/>
            <person name="Tan C."/>
            <person name="Li Z."/>
            <person name="Guo J."/>
            <person name="Li S."/>
            <person name="Chen X."/>
            <person name="Wang C."/>
            <person name="Dai X."/>
            <person name="Yang H."/>
            <person name="Song W."/>
            <person name="Hou L."/>
            <person name="Xu J."/>
            <person name="Tong Z."/>
            <person name="Xu A."/>
            <person name="Yuan X."/>
            <person name="Wang W."/>
            <person name="Yang Q."/>
            <person name="Chen L."/>
            <person name="Sun Z."/>
            <person name="Wang K."/>
            <person name="Pan B."/>
            <person name="Chen J."/>
            <person name="Bao Y."/>
            <person name="Liu F."/>
            <person name="Qi X."/>
            <person name="Gang D.R."/>
            <person name="Wen J."/>
            <person name="Li J."/>
        </authorList>
    </citation>
    <scope>NUCLEOTIDE SEQUENCE</scope>
    <source>
        <strain evidence="8">Dzin_1.0</strain>
    </source>
</reference>